<dbReference type="PANTHER" id="PTHR42957">
    <property type="entry name" value="HELICASE MJ1565-RELATED"/>
    <property type="match status" value="1"/>
</dbReference>
<dbReference type="EMBL" id="QGTQ01000017">
    <property type="protein sequence ID" value="PWV98522.1"/>
    <property type="molecule type" value="Genomic_DNA"/>
</dbReference>
<proteinExistence type="predicted"/>
<dbReference type="Proteomes" id="UP000246635">
    <property type="component" value="Unassembled WGS sequence"/>
</dbReference>
<keyword evidence="2" id="KW-0347">Helicase</keyword>
<keyword evidence="2" id="KW-0378">Hydrolase</keyword>
<dbReference type="Pfam" id="PF01935">
    <property type="entry name" value="DUF87"/>
    <property type="match status" value="1"/>
</dbReference>
<accession>A0A2V2YYX6</accession>
<name>A0A2V2YYX6_9BACL</name>
<organism evidence="2 3">
    <name type="scientific">Paenibacillus cellulosilyticus</name>
    <dbReference type="NCBI Taxonomy" id="375489"/>
    <lineage>
        <taxon>Bacteria</taxon>
        <taxon>Bacillati</taxon>
        <taxon>Bacillota</taxon>
        <taxon>Bacilli</taxon>
        <taxon>Bacillales</taxon>
        <taxon>Paenibacillaceae</taxon>
        <taxon>Paenibacillus</taxon>
    </lineage>
</organism>
<dbReference type="Gene3D" id="3.40.50.300">
    <property type="entry name" value="P-loop containing nucleotide triphosphate hydrolases"/>
    <property type="match status" value="2"/>
</dbReference>
<dbReference type="AlphaFoldDB" id="A0A2V2YYX6"/>
<evidence type="ECO:0000313" key="2">
    <source>
        <dbReference type="EMBL" id="PWV98522.1"/>
    </source>
</evidence>
<feature type="domain" description="Helicase HerA central" evidence="1">
    <location>
        <begin position="328"/>
        <end position="421"/>
    </location>
</feature>
<gene>
    <name evidence="2" type="ORF">DFQ01_11732</name>
</gene>
<keyword evidence="2" id="KW-0547">Nucleotide-binding</keyword>
<dbReference type="PANTHER" id="PTHR42957:SF1">
    <property type="entry name" value="HELICASE MJ1565-RELATED"/>
    <property type="match status" value="1"/>
</dbReference>
<protein>
    <submittedName>
        <fullName evidence="2">DNA helicase HerA-like ATPase</fullName>
    </submittedName>
</protein>
<dbReference type="InterPro" id="IPR008571">
    <property type="entry name" value="HerA-like"/>
</dbReference>
<evidence type="ECO:0000259" key="1">
    <source>
        <dbReference type="Pfam" id="PF01935"/>
    </source>
</evidence>
<reference evidence="2 3" key="1">
    <citation type="submission" date="2018-05" db="EMBL/GenBank/DDBJ databases">
        <title>Genomic Encyclopedia of Type Strains, Phase III (KMG-III): the genomes of soil and plant-associated and newly described type strains.</title>
        <authorList>
            <person name="Whitman W."/>
        </authorList>
    </citation>
    <scope>NUCLEOTIDE SEQUENCE [LARGE SCALE GENOMIC DNA]</scope>
    <source>
        <strain evidence="2 3">CECT 5696</strain>
    </source>
</reference>
<dbReference type="GO" id="GO:0004386">
    <property type="term" value="F:helicase activity"/>
    <property type="evidence" value="ECO:0007669"/>
    <property type="project" value="UniProtKB-KW"/>
</dbReference>
<comment type="caution">
    <text evidence="2">The sequence shown here is derived from an EMBL/GenBank/DDBJ whole genome shotgun (WGS) entry which is preliminary data.</text>
</comment>
<keyword evidence="2" id="KW-0067">ATP-binding</keyword>
<keyword evidence="3" id="KW-1185">Reference proteome</keyword>
<dbReference type="InterPro" id="IPR027417">
    <property type="entry name" value="P-loop_NTPase"/>
</dbReference>
<evidence type="ECO:0000313" key="3">
    <source>
        <dbReference type="Proteomes" id="UP000246635"/>
    </source>
</evidence>
<dbReference type="InterPro" id="IPR002789">
    <property type="entry name" value="HerA_central"/>
</dbReference>
<sequence>MEEPLYDLDDDEYILFWTWESLRRMKYYRMKRFDVEDKKDSYYVYHGKEEVELELNAGFTAARDLLEFIHYASTPEKKVSLFIHYDEEKLRYYVQAEGIPIMEQLQSWVPRCEWVEEAFVPDTSFAKEKIVLRGSASPLILKNRDENLLDELIQAMPHETFLIQVKFGVEDAPSIRNQLGNLAQTIESMSNQASVQAGEQANLLGHVNKLVAGGDHPSYQQKDILENHLFTLKSQGAVFSSAEFIIYAGAGQASLLASKMEVFARRSGSLSLQRLRRDEASPVAFLNYTNSHSLAALLAFPMSSIPGFKLNRRVVFGADLVSVSGETINVGMLTLAHETKVPAALPLADLTKHAIVTGVTGSGKTSTIKSLLMQVYEHKKPFLVLEPTKTEYKYLDAVIPDLKRYVLGIDGAFSLKINPFAFPEHIHVQTHLDHLKSLFIAAFPMYGPMPYILETAFYTIYRRTGWDFVSGRNIYASQLSRDQLFPTMEDLYAAVDPAIEAVGYSVDLSSDIRGALKVRIKSLLSGAKGAMLNCRAGNAIGELLQTPAIVELEHVGDEQEKVFLMGLLFISIYEHYVSEGLNHADLQHLLVMEEAHRLLENVKASGHQELADRKGKAVETFNNMLSEIRTYGQGVLIADQIPNKLSPDVMKNTNLKIVHQLFAKDDRKVIGNAIGLKQEEEDELIRLKPGEAIVFHGRTDRAIKVRVHVTKETLASNRRDVQRVETAAFRVEDFLMQQEGYLRKCFRLIHTSLLFPDWRSKAELSAIALMEDDYGLTIPDREQPSLWKKLLERYIRMNHYVNNMTFVQLTRLMNEMESSSDPFGFMLQRMGEIIRKFHAEHPMQRFSNVFLRYQQFRFAYPAAREQFLGFVASQSKPMRYDKILIIDQLLKKAGMQQHFALEFMTAEQRKQLCYAVVLVELDDQPDWLEAFFDVRDIRPSSIVRYGR</sequence>
<dbReference type="SUPFAM" id="SSF52540">
    <property type="entry name" value="P-loop containing nucleoside triphosphate hydrolases"/>
    <property type="match status" value="1"/>
</dbReference>